<evidence type="ECO:0000256" key="10">
    <source>
        <dbReference type="SAM" id="MobiDB-lite"/>
    </source>
</evidence>
<organism evidence="11 12">
    <name type="scientific">Lymnaea stagnalis</name>
    <name type="common">Great pond snail</name>
    <name type="synonym">Helix stagnalis</name>
    <dbReference type="NCBI Taxonomy" id="6523"/>
    <lineage>
        <taxon>Eukaryota</taxon>
        <taxon>Metazoa</taxon>
        <taxon>Spiralia</taxon>
        <taxon>Lophotrochozoa</taxon>
        <taxon>Mollusca</taxon>
        <taxon>Gastropoda</taxon>
        <taxon>Heterobranchia</taxon>
        <taxon>Euthyneura</taxon>
        <taxon>Panpulmonata</taxon>
        <taxon>Hygrophila</taxon>
        <taxon>Lymnaeoidea</taxon>
        <taxon>Lymnaeidae</taxon>
        <taxon>Lymnaea</taxon>
    </lineage>
</organism>
<evidence type="ECO:0000256" key="7">
    <source>
        <dbReference type="ARBA" id="ARBA00038016"/>
    </source>
</evidence>
<keyword evidence="5" id="KW-0496">Mitochondrion</keyword>
<evidence type="ECO:0000256" key="5">
    <source>
        <dbReference type="ARBA" id="ARBA00023128"/>
    </source>
</evidence>
<evidence type="ECO:0000256" key="2">
    <source>
        <dbReference type="ARBA" id="ARBA00022946"/>
    </source>
</evidence>
<dbReference type="Pfam" id="PF01161">
    <property type="entry name" value="PBP"/>
    <property type="match status" value="1"/>
</dbReference>
<name>A0AAV2HIM9_LYMST</name>
<dbReference type="GO" id="GO:0005762">
    <property type="term" value="C:mitochondrial large ribosomal subunit"/>
    <property type="evidence" value="ECO:0007669"/>
    <property type="project" value="TreeGrafter"/>
</dbReference>
<dbReference type="AlphaFoldDB" id="A0AAV2HIM9"/>
<protein>
    <recommendedName>
        <fullName evidence="8">Large ribosomal subunit protein mL38</fullName>
    </recommendedName>
    <alternativeName>
        <fullName evidence="9">39S ribosomal protein L38, mitochondrial</fullName>
    </alternativeName>
</protein>
<keyword evidence="12" id="KW-1185">Reference proteome</keyword>
<comment type="caution">
    <text evidence="11">The sequence shown here is derived from an EMBL/GenBank/DDBJ whole genome shotgun (WGS) entry which is preliminary data.</text>
</comment>
<evidence type="ECO:0000256" key="1">
    <source>
        <dbReference type="ARBA" id="ARBA00004173"/>
    </source>
</evidence>
<comment type="similarity">
    <text evidence="7">Belongs to the phosphatidylethanolamine-binding protein family. Mitochondrion-specific ribosomal protein mL38 subfamily.</text>
</comment>
<dbReference type="GO" id="GO:0005743">
    <property type="term" value="C:mitochondrial inner membrane"/>
    <property type="evidence" value="ECO:0007669"/>
    <property type="project" value="UniProtKB-ARBA"/>
</dbReference>
<keyword evidence="4" id="KW-0175">Coiled coil</keyword>
<keyword evidence="6" id="KW-0687">Ribonucleoprotein</keyword>
<accession>A0AAV2HIM9</accession>
<dbReference type="InterPro" id="IPR036610">
    <property type="entry name" value="PEBP-like_sf"/>
</dbReference>
<evidence type="ECO:0000256" key="3">
    <source>
        <dbReference type="ARBA" id="ARBA00022980"/>
    </source>
</evidence>
<evidence type="ECO:0000256" key="9">
    <source>
        <dbReference type="ARBA" id="ARBA00041206"/>
    </source>
</evidence>
<keyword evidence="2" id="KW-0809">Transit peptide</keyword>
<dbReference type="Gene3D" id="3.90.280.10">
    <property type="entry name" value="PEBP-like"/>
    <property type="match status" value="1"/>
</dbReference>
<comment type="subcellular location">
    <subcellularLocation>
        <location evidence="1">Mitochondrion</location>
    </subcellularLocation>
</comment>
<dbReference type="CDD" id="cd00866">
    <property type="entry name" value="PEBP_euk"/>
    <property type="match status" value="1"/>
</dbReference>
<evidence type="ECO:0000256" key="6">
    <source>
        <dbReference type="ARBA" id="ARBA00023274"/>
    </source>
</evidence>
<evidence type="ECO:0000256" key="4">
    <source>
        <dbReference type="ARBA" id="ARBA00023054"/>
    </source>
</evidence>
<keyword evidence="3" id="KW-0689">Ribosomal protein</keyword>
<dbReference type="PANTHER" id="PTHR11362:SF133">
    <property type="entry name" value="LARGE RIBOSOMAL SUBUNIT PROTEIN ML38"/>
    <property type="match status" value="1"/>
</dbReference>
<sequence length="410" mass="47948">MAACMTFKSKIFNGSLAKASKTFLVQPVRNRWKPPDRDLEILPSFAERLAAWKAKYQLPASHGINIGLKYDGVNQNHNNIERIKKWMEKRKPLETLAHNRQLNVDMERVKEDWHNESMPQHVRKISEHYGIFKDLFDGAHFFPVIPLDVAYDYDEELVTPVRYGNIIPACETSAKPSVSFKVADDSLWTLVMSSPDGNLEDSSKEILHWFVGNIPGNDLNKGELICNYLQPFPPKGVGFLRYVFVLYKQDRIVDFSSIKKPENCLSLRDRSFSSLDFYRKHQADLTPAGVSFFQSEWDKSITSFFHHVLDMKEPAFEFIHPPAYHPEQLDYPHRLPFNVYLDNYRHVKDIQEEVLKRKLKKVDPMRPPQPRPKYPNLDKPPEYLPSWLEVREQEVRLGNAQWSDLYKDKD</sequence>
<dbReference type="FunFam" id="3.90.280.10:FF:000002">
    <property type="entry name" value="39S ribosomal protein L38, mitochondrial"/>
    <property type="match status" value="1"/>
</dbReference>
<gene>
    <name evidence="11" type="ORF">GSLYS_00006409001</name>
</gene>
<dbReference type="SUPFAM" id="SSF49777">
    <property type="entry name" value="PEBP-like"/>
    <property type="match status" value="1"/>
</dbReference>
<evidence type="ECO:0000313" key="12">
    <source>
        <dbReference type="Proteomes" id="UP001497497"/>
    </source>
</evidence>
<dbReference type="Proteomes" id="UP001497497">
    <property type="component" value="Unassembled WGS sequence"/>
</dbReference>
<dbReference type="PANTHER" id="PTHR11362">
    <property type="entry name" value="PHOSPHATIDYLETHANOLAMINE-BINDING PROTEIN"/>
    <property type="match status" value="1"/>
</dbReference>
<feature type="region of interest" description="Disordered" evidence="10">
    <location>
        <begin position="361"/>
        <end position="380"/>
    </location>
</feature>
<dbReference type="InterPro" id="IPR008914">
    <property type="entry name" value="PEBP"/>
</dbReference>
<dbReference type="InterPro" id="IPR035810">
    <property type="entry name" value="PEBP_euk"/>
</dbReference>
<proteinExistence type="inferred from homology"/>
<evidence type="ECO:0000313" key="11">
    <source>
        <dbReference type="EMBL" id="CAL1532330.1"/>
    </source>
</evidence>
<dbReference type="EMBL" id="CAXITT010000113">
    <property type="protein sequence ID" value="CAL1532330.1"/>
    <property type="molecule type" value="Genomic_DNA"/>
</dbReference>
<evidence type="ECO:0000256" key="8">
    <source>
        <dbReference type="ARBA" id="ARBA00039444"/>
    </source>
</evidence>
<reference evidence="11 12" key="1">
    <citation type="submission" date="2024-04" db="EMBL/GenBank/DDBJ databases">
        <authorList>
            <consortium name="Genoscope - CEA"/>
            <person name="William W."/>
        </authorList>
    </citation>
    <scope>NUCLEOTIDE SEQUENCE [LARGE SCALE GENOMIC DNA]</scope>
</reference>